<reference evidence="1" key="1">
    <citation type="journal article" date="2020" name="Microbiol. Resour. Announc.">
        <title>Complete Genome Sequence of Novel Psychrotolerant Legionella Strain TUM19329, Isolated from Antarctic Lake Sediment.</title>
        <authorList>
            <person name="Shimada S."/>
            <person name="Nakai R."/>
            <person name="Aoki K."/>
            <person name="Shimoeda N."/>
            <person name="Ohno G."/>
            <person name="Miyazaki Y."/>
            <person name="Kudoh S."/>
            <person name="Imura S."/>
            <person name="Watanabe K."/>
            <person name="Ishii Y."/>
            <person name="Tateda K."/>
        </authorList>
    </citation>
    <scope>NUCLEOTIDE SEQUENCE [LARGE SCALE GENOMIC DNA]</scope>
    <source>
        <strain evidence="1">TUM19329</strain>
    </source>
</reference>
<protein>
    <submittedName>
        <fullName evidence="1">Uncharacterized protein</fullName>
    </submittedName>
</protein>
<evidence type="ECO:0000313" key="1">
    <source>
        <dbReference type="EMBL" id="BCA95406.1"/>
    </source>
</evidence>
<keyword evidence="2" id="KW-1185">Reference proteome</keyword>
<dbReference type="KEGG" id="lant:TUM19329_17670"/>
<organism evidence="1 2">
    <name type="scientific">Legionella antarctica</name>
    <dbReference type="NCBI Taxonomy" id="2708020"/>
    <lineage>
        <taxon>Bacteria</taxon>
        <taxon>Pseudomonadati</taxon>
        <taxon>Pseudomonadota</taxon>
        <taxon>Gammaproteobacteria</taxon>
        <taxon>Legionellales</taxon>
        <taxon>Legionellaceae</taxon>
        <taxon>Legionella</taxon>
    </lineage>
</organism>
<gene>
    <name evidence="1" type="ORF">TUM19329_17670</name>
</gene>
<dbReference type="AlphaFoldDB" id="A0A6F8T619"/>
<dbReference type="EMBL" id="AP022839">
    <property type="protein sequence ID" value="BCA95406.1"/>
    <property type="molecule type" value="Genomic_DNA"/>
</dbReference>
<sequence>MGAGNPTAGAASTVMESVPFTNMLGPVVDDCGMELFIAAAASALNISEKQTDNKILIMISLSL</sequence>
<evidence type="ECO:0000313" key="2">
    <source>
        <dbReference type="Proteomes" id="UP000502894"/>
    </source>
</evidence>
<accession>A0A6F8T619</accession>
<proteinExistence type="predicted"/>
<dbReference type="Proteomes" id="UP000502894">
    <property type="component" value="Chromosome"/>
</dbReference>
<name>A0A6F8T619_9GAMM</name>